<evidence type="ECO:0000313" key="3">
    <source>
        <dbReference type="Proteomes" id="UP000693672"/>
    </source>
</evidence>
<comment type="caution">
    <text evidence="2">The sequence shown here is derived from an EMBL/GenBank/DDBJ whole genome shotgun (WGS) entry which is preliminary data.</text>
</comment>
<keyword evidence="1" id="KW-0175">Coiled coil</keyword>
<sequence>MRLNSAVAAAALPAALTWEAPSFAPLGKPDELAPIEDTSEGTLAELEQELNKVKQALRDYGVLSTP</sequence>
<dbReference type="Proteomes" id="UP000693672">
    <property type="component" value="Unassembled WGS sequence"/>
</dbReference>
<proteinExistence type="predicted"/>
<keyword evidence="3" id="KW-1185">Reference proteome</keyword>
<name>A0A916JRH9_9BACL</name>
<organism evidence="2 3">
    <name type="scientific">Paenibacillus solanacearum</name>
    <dbReference type="NCBI Taxonomy" id="2048548"/>
    <lineage>
        <taxon>Bacteria</taxon>
        <taxon>Bacillati</taxon>
        <taxon>Bacillota</taxon>
        <taxon>Bacilli</taxon>
        <taxon>Bacillales</taxon>
        <taxon>Paenibacillaceae</taxon>
        <taxon>Paenibacillus</taxon>
    </lineage>
</organism>
<protein>
    <submittedName>
        <fullName evidence="2">Uncharacterized protein</fullName>
    </submittedName>
</protein>
<dbReference type="AlphaFoldDB" id="A0A916JRH9"/>
<dbReference type="RefSeq" id="WP_218089918.1">
    <property type="nucleotide sequence ID" value="NZ_CAJVAS010000001.1"/>
</dbReference>
<evidence type="ECO:0000256" key="1">
    <source>
        <dbReference type="SAM" id="Coils"/>
    </source>
</evidence>
<reference evidence="2" key="1">
    <citation type="submission" date="2021-06" db="EMBL/GenBank/DDBJ databases">
        <authorList>
            <person name="Criscuolo A."/>
        </authorList>
    </citation>
    <scope>NUCLEOTIDE SEQUENCE</scope>
    <source>
        <strain evidence="2">CIP111600</strain>
    </source>
</reference>
<gene>
    <name evidence="2" type="ORF">PAESOLCIP111_00081</name>
</gene>
<dbReference type="EMBL" id="CAJVAS010000001">
    <property type="protein sequence ID" value="CAG7596402.1"/>
    <property type="molecule type" value="Genomic_DNA"/>
</dbReference>
<evidence type="ECO:0000313" key="2">
    <source>
        <dbReference type="EMBL" id="CAG7596402.1"/>
    </source>
</evidence>
<accession>A0A916JRH9</accession>
<feature type="coiled-coil region" evidence="1">
    <location>
        <begin position="36"/>
        <end position="63"/>
    </location>
</feature>